<dbReference type="Proteomes" id="UP000308652">
    <property type="component" value="Unassembled WGS sequence"/>
</dbReference>
<proteinExistence type="predicted"/>
<keyword evidence="1" id="KW-0812">Transmembrane</keyword>
<keyword evidence="3" id="KW-1185">Reference proteome</keyword>
<evidence type="ECO:0000313" key="3">
    <source>
        <dbReference type="Proteomes" id="UP000308652"/>
    </source>
</evidence>
<sequence>MYTQVWGTTTLDAYVKHILTVPILSAHIPFLGGHSDHGLASIGMAMIPFIYIPIGSLALGTIFRFATAFSHEVQLDISLYTYIPLLRDIIGAGDSSHAILH</sequence>
<keyword evidence="1" id="KW-1133">Transmembrane helix</keyword>
<reference evidence="2 3" key="1">
    <citation type="journal article" date="2019" name="Nat. Ecol. Evol.">
        <title>Megaphylogeny resolves global patterns of mushroom evolution.</title>
        <authorList>
            <person name="Varga T."/>
            <person name="Krizsan K."/>
            <person name="Foldi C."/>
            <person name="Dima B."/>
            <person name="Sanchez-Garcia M."/>
            <person name="Sanchez-Ramirez S."/>
            <person name="Szollosi G.J."/>
            <person name="Szarkandi J.G."/>
            <person name="Papp V."/>
            <person name="Albert L."/>
            <person name="Andreopoulos W."/>
            <person name="Angelini C."/>
            <person name="Antonin V."/>
            <person name="Barry K.W."/>
            <person name="Bougher N.L."/>
            <person name="Buchanan P."/>
            <person name="Buyck B."/>
            <person name="Bense V."/>
            <person name="Catcheside P."/>
            <person name="Chovatia M."/>
            <person name="Cooper J."/>
            <person name="Damon W."/>
            <person name="Desjardin D."/>
            <person name="Finy P."/>
            <person name="Geml J."/>
            <person name="Haridas S."/>
            <person name="Hughes K."/>
            <person name="Justo A."/>
            <person name="Karasinski D."/>
            <person name="Kautmanova I."/>
            <person name="Kiss B."/>
            <person name="Kocsube S."/>
            <person name="Kotiranta H."/>
            <person name="LaButti K.M."/>
            <person name="Lechner B.E."/>
            <person name="Liimatainen K."/>
            <person name="Lipzen A."/>
            <person name="Lukacs Z."/>
            <person name="Mihaltcheva S."/>
            <person name="Morgado L.N."/>
            <person name="Niskanen T."/>
            <person name="Noordeloos M.E."/>
            <person name="Ohm R.A."/>
            <person name="Ortiz-Santana B."/>
            <person name="Ovrebo C."/>
            <person name="Racz N."/>
            <person name="Riley R."/>
            <person name="Savchenko A."/>
            <person name="Shiryaev A."/>
            <person name="Soop K."/>
            <person name="Spirin V."/>
            <person name="Szebenyi C."/>
            <person name="Tomsovsky M."/>
            <person name="Tulloss R.E."/>
            <person name="Uehling J."/>
            <person name="Grigoriev I.V."/>
            <person name="Vagvolgyi C."/>
            <person name="Papp T."/>
            <person name="Martin F.M."/>
            <person name="Miettinen O."/>
            <person name="Hibbett D.S."/>
            <person name="Nagy L.G."/>
        </authorList>
    </citation>
    <scope>NUCLEOTIDE SEQUENCE [LARGE SCALE GENOMIC DNA]</scope>
    <source>
        <strain evidence="2 3">CBS 166.37</strain>
    </source>
</reference>
<name>A0A5C3MLG5_9AGAR</name>
<organism evidence="2 3">
    <name type="scientific">Crucibulum laeve</name>
    <dbReference type="NCBI Taxonomy" id="68775"/>
    <lineage>
        <taxon>Eukaryota</taxon>
        <taxon>Fungi</taxon>
        <taxon>Dikarya</taxon>
        <taxon>Basidiomycota</taxon>
        <taxon>Agaricomycotina</taxon>
        <taxon>Agaricomycetes</taxon>
        <taxon>Agaricomycetidae</taxon>
        <taxon>Agaricales</taxon>
        <taxon>Agaricineae</taxon>
        <taxon>Nidulariaceae</taxon>
        <taxon>Crucibulum</taxon>
    </lineage>
</organism>
<dbReference type="AlphaFoldDB" id="A0A5C3MLG5"/>
<evidence type="ECO:0000256" key="1">
    <source>
        <dbReference type="SAM" id="Phobius"/>
    </source>
</evidence>
<keyword evidence="1" id="KW-0472">Membrane</keyword>
<feature type="transmembrane region" description="Helical" evidence="1">
    <location>
        <begin position="39"/>
        <end position="63"/>
    </location>
</feature>
<evidence type="ECO:0000313" key="2">
    <source>
        <dbReference type="EMBL" id="TFK44788.1"/>
    </source>
</evidence>
<dbReference type="EMBL" id="ML213590">
    <property type="protein sequence ID" value="TFK44788.1"/>
    <property type="molecule type" value="Genomic_DNA"/>
</dbReference>
<protein>
    <submittedName>
        <fullName evidence="2">Uncharacterized protein</fullName>
    </submittedName>
</protein>
<accession>A0A5C3MLG5</accession>
<gene>
    <name evidence="2" type="ORF">BDQ12DRAFT_35516</name>
</gene>